<dbReference type="AlphaFoldDB" id="A0A8H7QVW3"/>
<name>A0A8H7QVW3_9FUNG</name>
<comment type="caution">
    <text evidence="2">The sequence shown here is derived from an EMBL/GenBank/DDBJ whole genome shotgun (WGS) entry which is preliminary data.</text>
</comment>
<dbReference type="Proteomes" id="UP000603453">
    <property type="component" value="Unassembled WGS sequence"/>
</dbReference>
<keyword evidence="1" id="KW-0472">Membrane</keyword>
<evidence type="ECO:0000256" key="1">
    <source>
        <dbReference type="SAM" id="Phobius"/>
    </source>
</evidence>
<proteinExistence type="predicted"/>
<keyword evidence="3" id="KW-1185">Reference proteome</keyword>
<gene>
    <name evidence="2" type="ORF">INT47_010536</name>
</gene>
<protein>
    <submittedName>
        <fullName evidence="2">Uncharacterized protein</fullName>
    </submittedName>
</protein>
<evidence type="ECO:0000313" key="3">
    <source>
        <dbReference type="Proteomes" id="UP000603453"/>
    </source>
</evidence>
<accession>A0A8H7QVW3</accession>
<sequence length="80" mass="9111">MLKIIGVGLAFGLGYMTAYNDLFTYVLQENMVLHAFFGLAGCFLFIFVPLERLAEKESIQHPISPMRTSAREHLQRRGSF</sequence>
<keyword evidence="1" id="KW-0812">Transmembrane</keyword>
<dbReference type="EMBL" id="JAEPRD010000105">
    <property type="protein sequence ID" value="KAG2198750.1"/>
    <property type="molecule type" value="Genomic_DNA"/>
</dbReference>
<reference evidence="2" key="1">
    <citation type="submission" date="2020-12" db="EMBL/GenBank/DDBJ databases">
        <title>Metabolic potential, ecology and presence of endohyphal bacteria is reflected in genomic diversity of Mucoromycotina.</title>
        <authorList>
            <person name="Muszewska A."/>
            <person name="Okrasinska A."/>
            <person name="Steczkiewicz K."/>
            <person name="Drgas O."/>
            <person name="Orlowska M."/>
            <person name="Perlinska-Lenart U."/>
            <person name="Aleksandrzak-Piekarczyk T."/>
            <person name="Szatraj K."/>
            <person name="Zielenkiewicz U."/>
            <person name="Pilsyk S."/>
            <person name="Malc E."/>
            <person name="Mieczkowski P."/>
            <person name="Kruszewska J.S."/>
            <person name="Biernat P."/>
            <person name="Pawlowska J."/>
        </authorList>
    </citation>
    <scope>NUCLEOTIDE SEQUENCE</scope>
    <source>
        <strain evidence="2">WA0000017839</strain>
    </source>
</reference>
<evidence type="ECO:0000313" key="2">
    <source>
        <dbReference type="EMBL" id="KAG2198750.1"/>
    </source>
</evidence>
<feature type="transmembrane region" description="Helical" evidence="1">
    <location>
        <begin position="32"/>
        <end position="50"/>
    </location>
</feature>
<dbReference type="OrthoDB" id="70250at2759"/>
<keyword evidence="1" id="KW-1133">Transmembrane helix</keyword>
<organism evidence="2 3">
    <name type="scientific">Mucor saturninus</name>
    <dbReference type="NCBI Taxonomy" id="64648"/>
    <lineage>
        <taxon>Eukaryota</taxon>
        <taxon>Fungi</taxon>
        <taxon>Fungi incertae sedis</taxon>
        <taxon>Mucoromycota</taxon>
        <taxon>Mucoromycotina</taxon>
        <taxon>Mucoromycetes</taxon>
        <taxon>Mucorales</taxon>
        <taxon>Mucorineae</taxon>
        <taxon>Mucoraceae</taxon>
        <taxon>Mucor</taxon>
    </lineage>
</organism>